<reference evidence="1 2" key="1">
    <citation type="submission" date="2019-02" db="EMBL/GenBank/DDBJ databases">
        <title>Deep-cultivation of Planctomycetes and their phenomic and genomic characterization uncovers novel biology.</title>
        <authorList>
            <person name="Wiegand S."/>
            <person name="Jogler M."/>
            <person name="Boedeker C."/>
            <person name="Pinto D."/>
            <person name="Vollmers J."/>
            <person name="Rivas-Marin E."/>
            <person name="Kohn T."/>
            <person name="Peeters S.H."/>
            <person name="Heuer A."/>
            <person name="Rast P."/>
            <person name="Oberbeckmann S."/>
            <person name="Bunk B."/>
            <person name="Jeske O."/>
            <person name="Meyerdierks A."/>
            <person name="Storesund J.E."/>
            <person name="Kallscheuer N."/>
            <person name="Luecker S."/>
            <person name="Lage O.M."/>
            <person name="Pohl T."/>
            <person name="Merkel B.J."/>
            <person name="Hornburger P."/>
            <person name="Mueller R.-W."/>
            <person name="Bruemmer F."/>
            <person name="Labrenz M."/>
            <person name="Spormann A.M."/>
            <person name="Op den Camp H."/>
            <person name="Overmann J."/>
            <person name="Amann R."/>
            <person name="Jetten M.S.M."/>
            <person name="Mascher T."/>
            <person name="Medema M.H."/>
            <person name="Devos D.P."/>
            <person name="Kaster A.-K."/>
            <person name="Ovreas L."/>
            <person name="Rohde M."/>
            <person name="Galperin M.Y."/>
            <person name="Jogler C."/>
        </authorList>
    </citation>
    <scope>NUCLEOTIDE SEQUENCE [LARGE SCALE GENOMIC DNA]</scope>
    <source>
        <strain evidence="1 2">Poly30</strain>
    </source>
</reference>
<accession>A0A518EXG6</accession>
<dbReference type="AlphaFoldDB" id="A0A518EXG6"/>
<gene>
    <name evidence="1" type="ORF">Poly30_43160</name>
</gene>
<protein>
    <submittedName>
        <fullName evidence="1">Uncharacterized protein</fullName>
    </submittedName>
</protein>
<organism evidence="1 2">
    <name type="scientific">Saltatorellus ferox</name>
    <dbReference type="NCBI Taxonomy" id="2528018"/>
    <lineage>
        <taxon>Bacteria</taxon>
        <taxon>Pseudomonadati</taxon>
        <taxon>Planctomycetota</taxon>
        <taxon>Planctomycetia</taxon>
        <taxon>Planctomycetia incertae sedis</taxon>
        <taxon>Saltatorellus</taxon>
    </lineage>
</organism>
<sequence length="191" mass="20587">MGRLVAGADAPIGGVRVVGHLYGHGTRVATDENGDFSIDSVTLALPQVGLVLESRAAGARLHFVDRSREPVSGLEVHIEPMDPRAAVVHWLERTRFGPYDLWARSPDASKFAPMGLWVVGQARRGNRMLVGQAEVQVGAGVPSFEIVLDEVPTLLITWDVLDPSGKAVRAFQLRVHDASTGVALPFLTHRG</sequence>
<proteinExistence type="predicted"/>
<dbReference type="Proteomes" id="UP000320390">
    <property type="component" value="Chromosome"/>
</dbReference>
<name>A0A518EXG6_9BACT</name>
<dbReference type="EMBL" id="CP036434">
    <property type="protein sequence ID" value="QDV08761.1"/>
    <property type="molecule type" value="Genomic_DNA"/>
</dbReference>
<evidence type="ECO:0000313" key="2">
    <source>
        <dbReference type="Proteomes" id="UP000320390"/>
    </source>
</evidence>
<keyword evidence="2" id="KW-1185">Reference proteome</keyword>
<evidence type="ECO:0000313" key="1">
    <source>
        <dbReference type="EMBL" id="QDV08761.1"/>
    </source>
</evidence>